<dbReference type="AlphaFoldDB" id="A0A2J7NKJ2"/>
<dbReference type="PANTHER" id="PTHR47326">
    <property type="entry name" value="TRANSPOSABLE ELEMENT TC3 TRANSPOSASE-LIKE PROTEIN"/>
    <property type="match status" value="1"/>
</dbReference>
<accession>A0A2J7NKJ2</accession>
<dbReference type="PANTHER" id="PTHR47326:SF1">
    <property type="entry name" value="HTH PSQ-TYPE DOMAIN-CONTAINING PROTEIN"/>
    <property type="match status" value="1"/>
</dbReference>
<dbReference type="GO" id="GO:0003676">
    <property type="term" value="F:nucleic acid binding"/>
    <property type="evidence" value="ECO:0007669"/>
    <property type="project" value="InterPro"/>
</dbReference>
<dbReference type="OrthoDB" id="7912552at2759"/>
<sequence>HRGLQVRAFLDRTFPGRWISRDSPIPWPPHSPDITPLDFFLWGYVKNSVFHIRNAISAIPADMLHRTRQELQYRLDILRATKGVHIEVY</sequence>
<keyword evidence="2" id="KW-1185">Reference proteome</keyword>
<evidence type="ECO:0008006" key="3">
    <source>
        <dbReference type="Google" id="ProtNLM"/>
    </source>
</evidence>
<evidence type="ECO:0000313" key="2">
    <source>
        <dbReference type="Proteomes" id="UP000235965"/>
    </source>
</evidence>
<dbReference type="InterPro" id="IPR036397">
    <property type="entry name" value="RNaseH_sf"/>
</dbReference>
<comment type="caution">
    <text evidence="1">The sequence shown here is derived from an EMBL/GenBank/DDBJ whole genome shotgun (WGS) entry which is preliminary data.</text>
</comment>
<dbReference type="Gene3D" id="3.30.420.10">
    <property type="entry name" value="Ribonuclease H-like superfamily/Ribonuclease H"/>
    <property type="match status" value="1"/>
</dbReference>
<dbReference type="EMBL" id="NEVH01045916">
    <property type="protein sequence ID" value="PNE09498.1"/>
    <property type="molecule type" value="Genomic_DNA"/>
</dbReference>
<protein>
    <recommendedName>
        <fullName evidence="3">Tc1-like transposase DDE domain-containing protein</fullName>
    </recommendedName>
</protein>
<evidence type="ECO:0000313" key="1">
    <source>
        <dbReference type="EMBL" id="PNE09498.1"/>
    </source>
</evidence>
<dbReference type="InParanoid" id="A0A2J7NKJ2"/>
<feature type="non-terminal residue" evidence="1">
    <location>
        <position position="1"/>
    </location>
</feature>
<gene>
    <name evidence="1" type="ORF">B7P43_G00003</name>
</gene>
<name>A0A2J7NKJ2_9NEOP</name>
<reference evidence="1 2" key="1">
    <citation type="submission" date="2017-12" db="EMBL/GenBank/DDBJ databases">
        <title>Hemimetabolous genomes reveal molecular basis of termite eusociality.</title>
        <authorList>
            <person name="Harrison M.C."/>
            <person name="Jongepier E."/>
            <person name="Robertson H.M."/>
            <person name="Arning N."/>
            <person name="Bitard-Feildel T."/>
            <person name="Chao H."/>
            <person name="Childers C.P."/>
            <person name="Dinh H."/>
            <person name="Doddapaneni H."/>
            <person name="Dugan S."/>
            <person name="Gowin J."/>
            <person name="Greiner C."/>
            <person name="Han Y."/>
            <person name="Hu H."/>
            <person name="Hughes D.S.T."/>
            <person name="Huylmans A.-K."/>
            <person name="Kemena C."/>
            <person name="Kremer L.P.M."/>
            <person name="Lee S.L."/>
            <person name="Lopez-Ezquerra A."/>
            <person name="Mallet L."/>
            <person name="Monroy-Kuhn J.M."/>
            <person name="Moser A."/>
            <person name="Murali S.C."/>
            <person name="Muzny D.M."/>
            <person name="Otani S."/>
            <person name="Piulachs M.-D."/>
            <person name="Poelchau M."/>
            <person name="Qu J."/>
            <person name="Schaub F."/>
            <person name="Wada-Katsumata A."/>
            <person name="Worley K.C."/>
            <person name="Xie Q."/>
            <person name="Ylla G."/>
            <person name="Poulsen M."/>
            <person name="Gibbs R.A."/>
            <person name="Schal C."/>
            <person name="Richards S."/>
            <person name="Belles X."/>
            <person name="Korb J."/>
            <person name="Bornberg-Bauer E."/>
        </authorList>
    </citation>
    <scope>NUCLEOTIDE SEQUENCE [LARGE SCALE GENOMIC DNA]</scope>
    <source>
        <tissue evidence="1">Whole body</tissue>
    </source>
</reference>
<dbReference type="STRING" id="105785.A0A2J7NKJ2"/>
<dbReference type="Proteomes" id="UP000235965">
    <property type="component" value="Unassembled WGS sequence"/>
</dbReference>
<proteinExistence type="predicted"/>
<organism evidence="1 2">
    <name type="scientific">Cryptotermes secundus</name>
    <dbReference type="NCBI Taxonomy" id="105785"/>
    <lineage>
        <taxon>Eukaryota</taxon>
        <taxon>Metazoa</taxon>
        <taxon>Ecdysozoa</taxon>
        <taxon>Arthropoda</taxon>
        <taxon>Hexapoda</taxon>
        <taxon>Insecta</taxon>
        <taxon>Pterygota</taxon>
        <taxon>Neoptera</taxon>
        <taxon>Polyneoptera</taxon>
        <taxon>Dictyoptera</taxon>
        <taxon>Blattodea</taxon>
        <taxon>Blattoidea</taxon>
        <taxon>Termitoidae</taxon>
        <taxon>Kalotermitidae</taxon>
        <taxon>Cryptotermitinae</taxon>
        <taxon>Cryptotermes</taxon>
    </lineage>
</organism>